<dbReference type="InterPro" id="IPR036116">
    <property type="entry name" value="FN3_sf"/>
</dbReference>
<reference evidence="12" key="1">
    <citation type="submission" date="2017-12" db="EMBL/GenBank/DDBJ databases">
        <title>High-resolution comparative analysis of great ape genomes.</title>
        <authorList>
            <person name="Pollen A."/>
            <person name="Hastie A."/>
            <person name="Hormozdiari F."/>
            <person name="Dougherty M."/>
            <person name="Liu R."/>
            <person name="Chaisson M."/>
            <person name="Hoppe E."/>
            <person name="Hill C."/>
            <person name="Pang A."/>
            <person name="Hillier L."/>
            <person name="Baker C."/>
            <person name="Armstrong J."/>
            <person name="Shendure J."/>
            <person name="Paten B."/>
            <person name="Wilson R."/>
            <person name="Chao H."/>
            <person name="Schneider V."/>
            <person name="Ventura M."/>
            <person name="Kronenberg Z."/>
            <person name="Murali S."/>
            <person name="Gordon D."/>
            <person name="Cantsilieris S."/>
            <person name="Munson K."/>
            <person name="Nelson B."/>
            <person name="Raja A."/>
            <person name="Underwood J."/>
            <person name="Diekhans M."/>
            <person name="Fiddes I."/>
            <person name="Haussler D."/>
            <person name="Eichler E."/>
        </authorList>
    </citation>
    <scope>NUCLEOTIDE SEQUENCE [LARGE SCALE GENOMIC DNA]</scope>
    <source>
        <strain evidence="12">Susie</strain>
    </source>
</reference>
<dbReference type="PROSITE" id="PS50853">
    <property type="entry name" value="FN3"/>
    <property type="match status" value="1"/>
</dbReference>
<dbReference type="PROSITE" id="PS01356">
    <property type="entry name" value="HEMATOPO_REC_S_F2"/>
    <property type="match status" value="1"/>
</dbReference>
<proteinExistence type="inferred from homology"/>
<accession>A0A2J8QZ61</accession>
<evidence type="ECO:0000256" key="9">
    <source>
        <dbReference type="SAM" id="MobiDB-lite"/>
    </source>
</evidence>
<evidence type="ECO:0000256" key="1">
    <source>
        <dbReference type="ARBA" id="ARBA00004479"/>
    </source>
</evidence>
<keyword evidence="8" id="KW-0325">Glycoprotein</keyword>
<comment type="similarity">
    <text evidence="2">Belongs to the type I cytokine receptor family. Type 5 subfamily.</text>
</comment>
<evidence type="ECO:0000259" key="11">
    <source>
        <dbReference type="PROSITE" id="PS50853"/>
    </source>
</evidence>
<feature type="domain" description="Fibronectin type-III" evidence="11">
    <location>
        <begin position="312"/>
        <end position="412"/>
    </location>
</feature>
<keyword evidence="5 10" id="KW-1133">Transmembrane helix</keyword>
<feature type="compositionally biased region" description="Basic and acidic residues" evidence="9">
    <location>
        <begin position="15"/>
        <end position="26"/>
    </location>
</feature>
<evidence type="ECO:0000256" key="10">
    <source>
        <dbReference type="SAM" id="Phobius"/>
    </source>
</evidence>
<evidence type="ECO:0000256" key="7">
    <source>
        <dbReference type="ARBA" id="ARBA00023170"/>
    </source>
</evidence>
<dbReference type="SUPFAM" id="SSF49265">
    <property type="entry name" value="Fibronectin type III"/>
    <property type="match status" value="2"/>
</dbReference>
<dbReference type="EMBL" id="NDHI03004403">
    <property type="protein sequence ID" value="PNJ01559.1"/>
    <property type="molecule type" value="Genomic_DNA"/>
</dbReference>
<dbReference type="Pfam" id="PF09240">
    <property type="entry name" value="IL6Ra-bind"/>
    <property type="match status" value="1"/>
</dbReference>
<evidence type="ECO:0000256" key="6">
    <source>
        <dbReference type="ARBA" id="ARBA00023136"/>
    </source>
</evidence>
<evidence type="ECO:0000256" key="8">
    <source>
        <dbReference type="ARBA" id="ARBA00023180"/>
    </source>
</evidence>
<keyword evidence="6 10" id="KW-0472">Membrane</keyword>
<sequence length="492" mass="56109">MRQRSSEGSYSEAGVSERRKASERRGSGCRGFTAGKSVETADPRSGDVCVEPSLPFPLTSTMLLLVTSLLLCELPHPAFLLIPEKSDPPTVVPASSLNVRFDSRTMNLSWDCQENTTFSRCFLTDKKNRVVEPRRRAFTMLAGLVSNSRPQVIHPPQPPKVLALQLNNNECSCTFREICLHGGVTFEVHVNTSQRGFQQKLLYLNSGREGTAAQNFSCFIYNVDFMNCTWARGPTAPRDVQYFLYIQNSKRRREIRCPYYMQDSGTHVGCHLDNLSGLTSRNYFLVNGTSREIGIQFFDSLLDTKKIERFNPPGNVTVHCNTTHCIVRWKQPRTYQKLSYLDFQYQLDVHRKNTQPGTENLLIDVSGDLENRYNVPSAEPRAKHNVKIRAADVRILNWSSWSEAAEFGSDDRNLSSVYIYVLLIVGTLVCGIVLGFLFKRFLRIQRLFPPVPQIKDKLNDNHEVEDEIIWEEFTPEEGKGYREEVLTVKEIT</sequence>
<gene>
    <name evidence="12" type="ORF">CR201_G0055887</name>
</gene>
<comment type="subcellular location">
    <subcellularLocation>
        <location evidence="1">Membrane</location>
        <topology evidence="1">Single-pass type I membrane protein</topology>
    </subcellularLocation>
</comment>
<protein>
    <submittedName>
        <fullName evidence="12">CSF2RA isoform 13</fullName>
    </submittedName>
</protein>
<dbReference type="InterPro" id="IPR040907">
    <property type="entry name" value="IL3Ra_N"/>
</dbReference>
<evidence type="ECO:0000256" key="2">
    <source>
        <dbReference type="ARBA" id="ARBA00008159"/>
    </source>
</evidence>
<dbReference type="InterPro" id="IPR015321">
    <property type="entry name" value="TypeI_recpt_CBD"/>
</dbReference>
<evidence type="ECO:0000256" key="4">
    <source>
        <dbReference type="ARBA" id="ARBA00022729"/>
    </source>
</evidence>
<dbReference type="Pfam" id="PF18611">
    <property type="entry name" value="IL3Ra_N"/>
    <property type="match status" value="2"/>
</dbReference>
<comment type="caution">
    <text evidence="12">The sequence shown here is derived from an EMBL/GenBank/DDBJ whole genome shotgun (WGS) entry which is preliminary data.</text>
</comment>
<dbReference type="FunFam" id="2.60.40.10:FF:001515">
    <property type="entry name" value="Colony stimulating factor 2 receptor alpha subunit"/>
    <property type="match status" value="1"/>
</dbReference>
<evidence type="ECO:0000256" key="5">
    <source>
        <dbReference type="ARBA" id="ARBA00022989"/>
    </source>
</evidence>
<dbReference type="GO" id="GO:0004896">
    <property type="term" value="F:cytokine receptor activity"/>
    <property type="evidence" value="ECO:0007669"/>
    <property type="project" value="InterPro"/>
</dbReference>
<dbReference type="InterPro" id="IPR003961">
    <property type="entry name" value="FN3_dom"/>
</dbReference>
<dbReference type="InterPro" id="IPR013783">
    <property type="entry name" value="Ig-like_fold"/>
</dbReference>
<dbReference type="InterPro" id="IPR003532">
    <property type="entry name" value="Short_hematopoietin_rcpt_2_CS"/>
</dbReference>
<keyword evidence="3 10" id="KW-0812">Transmembrane</keyword>
<dbReference type="PANTHER" id="PTHR23037:SF46">
    <property type="entry name" value="INTERLEUKIN 5 RECEPTOR SUBUNIT ALPHA"/>
    <property type="match status" value="1"/>
</dbReference>
<dbReference type="Gene3D" id="2.60.40.10">
    <property type="entry name" value="Immunoglobulins"/>
    <property type="match status" value="2"/>
</dbReference>
<dbReference type="PANTHER" id="PTHR23037">
    <property type="entry name" value="CYTOKINE RECEPTOR"/>
    <property type="match status" value="1"/>
</dbReference>
<dbReference type="AlphaFoldDB" id="A0A2J8QZ61"/>
<evidence type="ECO:0000256" key="3">
    <source>
        <dbReference type="ARBA" id="ARBA00022692"/>
    </source>
</evidence>
<organism evidence="12">
    <name type="scientific">Pongo abelii</name>
    <name type="common">Sumatran orangutan</name>
    <name type="synonym">Pongo pygmaeus abelii</name>
    <dbReference type="NCBI Taxonomy" id="9601"/>
    <lineage>
        <taxon>Eukaryota</taxon>
        <taxon>Metazoa</taxon>
        <taxon>Chordata</taxon>
        <taxon>Craniata</taxon>
        <taxon>Vertebrata</taxon>
        <taxon>Euteleostomi</taxon>
        <taxon>Mammalia</taxon>
        <taxon>Eutheria</taxon>
        <taxon>Euarchontoglires</taxon>
        <taxon>Primates</taxon>
        <taxon>Haplorrhini</taxon>
        <taxon>Catarrhini</taxon>
        <taxon>Hominidae</taxon>
        <taxon>Pongo</taxon>
    </lineage>
</organism>
<name>A0A2J8QZ61_PONAB</name>
<dbReference type="GO" id="GO:0009897">
    <property type="term" value="C:external side of plasma membrane"/>
    <property type="evidence" value="ECO:0007669"/>
    <property type="project" value="TreeGrafter"/>
</dbReference>
<feature type="region of interest" description="Disordered" evidence="9">
    <location>
        <begin position="1"/>
        <end position="45"/>
    </location>
</feature>
<keyword evidence="4" id="KW-0732">Signal</keyword>
<keyword evidence="7" id="KW-0675">Receptor</keyword>
<evidence type="ECO:0000313" key="12">
    <source>
        <dbReference type="EMBL" id="PNJ01559.1"/>
    </source>
</evidence>
<feature type="transmembrane region" description="Helical" evidence="10">
    <location>
        <begin position="417"/>
        <end position="438"/>
    </location>
</feature>
<dbReference type="CDD" id="cd00063">
    <property type="entry name" value="FN3"/>
    <property type="match status" value="1"/>
</dbReference>
<dbReference type="FunFam" id="2.60.40.10:FF:001087">
    <property type="entry name" value="Colony stimulating factor 2 receptor alpha subunit"/>
    <property type="match status" value="1"/>
</dbReference>